<sequence length="226" mass="26761">MRVKCSSGGKFTNCLYKPKNEFKIKYKRTKDDELLDYFFASIATAEHQNKTPNDIFDKIKKKIENTYNIDELAKNGPLDKEIQNTKLNDKQKDQLQKIRIDQEAIVLRYNNIKDGINKETEISNLRDFGYWYIQIATAKLPEKMTSELNKLRKEKLDHLVNYINDYNTMQTDIENETDLGKLENFWPNQISSSNFTQEDKNNLNKARENRINELKKTQTDEIYDKI</sequence>
<comment type="caution">
    <text evidence="1">The sequence shown here is derived from an EMBL/GenBank/DDBJ whole genome shotgun (WGS) entry which is preliminary data.</text>
</comment>
<proteinExistence type="predicted"/>
<name>A0A9N9FEA2_9GLOM</name>
<dbReference type="OrthoDB" id="2445732at2759"/>
<keyword evidence="2" id="KW-1185">Reference proteome</keyword>
<evidence type="ECO:0000313" key="2">
    <source>
        <dbReference type="Proteomes" id="UP000789508"/>
    </source>
</evidence>
<organism evidence="1 2">
    <name type="scientific">Ambispora leptoticha</name>
    <dbReference type="NCBI Taxonomy" id="144679"/>
    <lineage>
        <taxon>Eukaryota</taxon>
        <taxon>Fungi</taxon>
        <taxon>Fungi incertae sedis</taxon>
        <taxon>Mucoromycota</taxon>
        <taxon>Glomeromycotina</taxon>
        <taxon>Glomeromycetes</taxon>
        <taxon>Archaeosporales</taxon>
        <taxon>Ambisporaceae</taxon>
        <taxon>Ambispora</taxon>
    </lineage>
</organism>
<dbReference type="Proteomes" id="UP000789508">
    <property type="component" value="Unassembled WGS sequence"/>
</dbReference>
<reference evidence="1" key="1">
    <citation type="submission" date="2021-06" db="EMBL/GenBank/DDBJ databases">
        <authorList>
            <person name="Kallberg Y."/>
            <person name="Tangrot J."/>
            <person name="Rosling A."/>
        </authorList>
    </citation>
    <scope>NUCLEOTIDE SEQUENCE</scope>
    <source>
        <strain evidence="1">FL130A</strain>
    </source>
</reference>
<protein>
    <submittedName>
        <fullName evidence="1">13749_t:CDS:1</fullName>
    </submittedName>
</protein>
<dbReference type="EMBL" id="CAJVPS010001218">
    <property type="protein sequence ID" value="CAG8529722.1"/>
    <property type="molecule type" value="Genomic_DNA"/>
</dbReference>
<gene>
    <name evidence="1" type="ORF">ALEPTO_LOCUS4877</name>
</gene>
<accession>A0A9N9FEA2</accession>
<evidence type="ECO:0000313" key="1">
    <source>
        <dbReference type="EMBL" id="CAG8529722.1"/>
    </source>
</evidence>
<dbReference type="AlphaFoldDB" id="A0A9N9FEA2"/>